<dbReference type="GO" id="GO:0010181">
    <property type="term" value="F:FMN binding"/>
    <property type="evidence" value="ECO:0007669"/>
    <property type="project" value="InterPro"/>
</dbReference>
<organism evidence="8 9">
    <name type="scientific">Kutzneria buriramensis</name>
    <dbReference type="NCBI Taxonomy" id="1045776"/>
    <lineage>
        <taxon>Bacteria</taxon>
        <taxon>Bacillati</taxon>
        <taxon>Actinomycetota</taxon>
        <taxon>Actinomycetes</taxon>
        <taxon>Pseudonocardiales</taxon>
        <taxon>Pseudonocardiaceae</taxon>
        <taxon>Kutzneria</taxon>
    </lineage>
</organism>
<reference evidence="8 9" key="1">
    <citation type="submission" date="2018-08" db="EMBL/GenBank/DDBJ databases">
        <title>Genomic Encyclopedia of Archaeal and Bacterial Type Strains, Phase II (KMG-II): from individual species to whole genera.</title>
        <authorList>
            <person name="Goeker M."/>
        </authorList>
    </citation>
    <scope>NUCLEOTIDE SEQUENCE [LARGE SCALE GENOMIC DNA]</scope>
    <source>
        <strain evidence="8 9">DSM 45791</strain>
    </source>
</reference>
<dbReference type="InterPro" id="IPR000262">
    <property type="entry name" value="FMN-dep_DH"/>
</dbReference>
<dbReference type="SUPFAM" id="SSF51395">
    <property type="entry name" value="FMN-linked oxidoreductases"/>
    <property type="match status" value="1"/>
</dbReference>
<feature type="compositionally biased region" description="Pro residues" evidence="6">
    <location>
        <begin position="263"/>
        <end position="277"/>
    </location>
</feature>
<comment type="similarity">
    <text evidence="5">Belongs to the FMN-dependent alpha-hydroxy acid dehydrogenase family.</text>
</comment>
<comment type="caution">
    <text evidence="8">The sequence shown here is derived from an EMBL/GenBank/DDBJ whole genome shotgun (WGS) entry which is preliminary data.</text>
</comment>
<sequence>MTRRVPRLWELRLLPRRPELDPVKRAHTVSDLRAAARKRAPKAVFEYLDGGSDGEITLHRNRSAYDRVEFHPRVLVGGEADTATAILGQPASLPLVLAPTGYTRMMHPDGEPAVARAATAAGIPYVLSTMGTTAPEVLRCDNLWFQLYVWDDRGFTKELIDRARGCGALVLTVDTPVPGNRIRDAHNRLSLPPRHGPATFLDFGSRNFARDLKWSDLAWLRETWSGPLVVKGIQGVADAVRAADFGADAIVLSNHGGRQLDRSPPPWTSCPPSPTPWVPASTFSSTAASGPAATSPPPSPSAPKPASSGVLTCTA</sequence>
<keyword evidence="4" id="KW-0560">Oxidoreductase</keyword>
<accession>A0A3E0I5X7</accession>
<dbReference type="InterPro" id="IPR013785">
    <property type="entry name" value="Aldolase_TIM"/>
</dbReference>
<dbReference type="InterPro" id="IPR008259">
    <property type="entry name" value="FMN_hydac_DH_AS"/>
</dbReference>
<dbReference type="GO" id="GO:0016491">
    <property type="term" value="F:oxidoreductase activity"/>
    <property type="evidence" value="ECO:0007669"/>
    <property type="project" value="UniProtKB-KW"/>
</dbReference>
<name>A0A3E0I5X7_9PSEU</name>
<dbReference type="Gene3D" id="3.20.20.70">
    <property type="entry name" value="Aldolase class I"/>
    <property type="match status" value="1"/>
</dbReference>
<dbReference type="PANTHER" id="PTHR10578">
    <property type="entry name" value="S -2-HYDROXY-ACID OXIDASE-RELATED"/>
    <property type="match status" value="1"/>
</dbReference>
<evidence type="ECO:0000256" key="4">
    <source>
        <dbReference type="ARBA" id="ARBA00023002"/>
    </source>
</evidence>
<proteinExistence type="inferred from homology"/>
<evidence type="ECO:0000313" key="9">
    <source>
        <dbReference type="Proteomes" id="UP000256269"/>
    </source>
</evidence>
<evidence type="ECO:0000256" key="5">
    <source>
        <dbReference type="ARBA" id="ARBA00024042"/>
    </source>
</evidence>
<dbReference type="AlphaFoldDB" id="A0A3E0I5X7"/>
<dbReference type="Pfam" id="PF01070">
    <property type="entry name" value="FMN_dh"/>
    <property type="match status" value="1"/>
</dbReference>
<keyword evidence="9" id="KW-1185">Reference proteome</keyword>
<feature type="domain" description="FMN hydroxy acid dehydrogenase" evidence="7">
    <location>
        <begin position="21"/>
        <end position="266"/>
    </location>
</feature>
<evidence type="ECO:0000313" key="8">
    <source>
        <dbReference type="EMBL" id="REH54154.1"/>
    </source>
</evidence>
<dbReference type="PANTHER" id="PTHR10578:SF107">
    <property type="entry name" value="2-HYDROXYACID OXIDASE 1"/>
    <property type="match status" value="1"/>
</dbReference>
<evidence type="ECO:0000259" key="7">
    <source>
        <dbReference type="PROSITE" id="PS51349"/>
    </source>
</evidence>
<dbReference type="PROSITE" id="PS00557">
    <property type="entry name" value="FMN_HYDROXY_ACID_DH_1"/>
    <property type="match status" value="1"/>
</dbReference>
<feature type="region of interest" description="Disordered" evidence="6">
    <location>
        <begin position="255"/>
        <end position="315"/>
    </location>
</feature>
<comment type="cofactor">
    <cofactor evidence="1">
        <name>FMN</name>
        <dbReference type="ChEBI" id="CHEBI:58210"/>
    </cofactor>
</comment>
<dbReference type="PROSITE" id="PS51349">
    <property type="entry name" value="FMN_HYDROXY_ACID_DH_2"/>
    <property type="match status" value="1"/>
</dbReference>
<dbReference type="EMBL" id="QUNO01000002">
    <property type="protein sequence ID" value="REH54154.1"/>
    <property type="molecule type" value="Genomic_DNA"/>
</dbReference>
<keyword evidence="2" id="KW-0285">Flavoprotein</keyword>
<dbReference type="InterPro" id="IPR037396">
    <property type="entry name" value="FMN_HAD"/>
</dbReference>
<protein>
    <submittedName>
        <fullName evidence="8">L-lactate dehydrogenase (Cytochrome)</fullName>
    </submittedName>
</protein>
<evidence type="ECO:0000256" key="3">
    <source>
        <dbReference type="ARBA" id="ARBA00022643"/>
    </source>
</evidence>
<feature type="compositionally biased region" description="Low complexity" evidence="6">
    <location>
        <begin position="278"/>
        <end position="293"/>
    </location>
</feature>
<dbReference type="CDD" id="cd02809">
    <property type="entry name" value="alpha_hydroxyacid_oxid_FMN"/>
    <property type="match status" value="1"/>
</dbReference>
<feature type="compositionally biased region" description="Pro residues" evidence="6">
    <location>
        <begin position="294"/>
        <end position="303"/>
    </location>
</feature>
<gene>
    <name evidence="8" type="ORF">BCF44_102386</name>
</gene>
<dbReference type="Proteomes" id="UP000256269">
    <property type="component" value="Unassembled WGS sequence"/>
</dbReference>
<evidence type="ECO:0000256" key="1">
    <source>
        <dbReference type="ARBA" id="ARBA00001917"/>
    </source>
</evidence>
<evidence type="ECO:0000256" key="2">
    <source>
        <dbReference type="ARBA" id="ARBA00022630"/>
    </source>
</evidence>
<keyword evidence="3" id="KW-0288">FMN</keyword>
<evidence type="ECO:0000256" key="6">
    <source>
        <dbReference type="SAM" id="MobiDB-lite"/>
    </source>
</evidence>
<dbReference type="InterPro" id="IPR012133">
    <property type="entry name" value="Alpha-hydoxy_acid_DH_FMN"/>
</dbReference>